<comment type="function">
    <text evidence="7">Functions as a peptidoglycan terminase that cleaves nascent peptidoglycan strands endolytically to terminate their elongation.</text>
</comment>
<evidence type="ECO:0000313" key="9">
    <source>
        <dbReference type="Proteomes" id="UP000031599"/>
    </source>
</evidence>
<protein>
    <recommendedName>
        <fullName evidence="7">Endolytic murein transglycosylase</fullName>
        <ecNumber evidence="7">4.2.2.29</ecNumber>
    </recommendedName>
    <alternativeName>
        <fullName evidence="7">Peptidoglycan lytic transglycosylase</fullName>
    </alternativeName>
    <alternativeName>
        <fullName evidence="7">Peptidoglycan polymerization terminase</fullName>
    </alternativeName>
</protein>
<proteinExistence type="inferred from homology"/>
<evidence type="ECO:0000256" key="7">
    <source>
        <dbReference type="HAMAP-Rule" id="MF_02065"/>
    </source>
</evidence>
<dbReference type="GO" id="GO:0005886">
    <property type="term" value="C:plasma membrane"/>
    <property type="evidence" value="ECO:0007669"/>
    <property type="project" value="UniProtKB-UniRule"/>
</dbReference>
<comment type="catalytic activity">
    <reaction evidence="7">
        <text>a peptidoglycan chain = a peptidoglycan chain with N-acetyl-1,6-anhydromuramyl-[peptide] at the reducing end + a peptidoglycan chain with N-acetylglucosamine at the non-reducing end.</text>
        <dbReference type="EC" id="4.2.2.29"/>
    </reaction>
</comment>
<name>A0A0C2D0U0_9BACT</name>
<gene>
    <name evidence="7" type="primary">mltG</name>
    <name evidence="8" type="ORF">DB30_07593</name>
</gene>
<evidence type="ECO:0000256" key="2">
    <source>
        <dbReference type="ARBA" id="ARBA00022692"/>
    </source>
</evidence>
<dbReference type="InterPro" id="IPR003770">
    <property type="entry name" value="MLTG-like"/>
</dbReference>
<dbReference type="GO" id="GO:0009252">
    <property type="term" value="P:peptidoglycan biosynthetic process"/>
    <property type="evidence" value="ECO:0007669"/>
    <property type="project" value="UniProtKB-UniRule"/>
</dbReference>
<dbReference type="GO" id="GO:0008932">
    <property type="term" value="F:lytic endotransglycosylase activity"/>
    <property type="evidence" value="ECO:0007669"/>
    <property type="project" value="UniProtKB-UniRule"/>
</dbReference>
<comment type="similarity">
    <text evidence="7">Belongs to the transglycosylase MltG family.</text>
</comment>
<dbReference type="PANTHER" id="PTHR30518">
    <property type="entry name" value="ENDOLYTIC MUREIN TRANSGLYCOSYLASE"/>
    <property type="match status" value="1"/>
</dbReference>
<keyword evidence="1 7" id="KW-1003">Cell membrane</keyword>
<dbReference type="AlphaFoldDB" id="A0A0C2D0U0"/>
<organism evidence="8 9">
    <name type="scientific">Enhygromyxa salina</name>
    <dbReference type="NCBI Taxonomy" id="215803"/>
    <lineage>
        <taxon>Bacteria</taxon>
        <taxon>Pseudomonadati</taxon>
        <taxon>Myxococcota</taxon>
        <taxon>Polyangia</taxon>
        <taxon>Nannocystales</taxon>
        <taxon>Nannocystaceae</taxon>
        <taxon>Enhygromyxa</taxon>
    </lineage>
</organism>
<feature type="site" description="Important for catalytic activity" evidence="7">
    <location>
        <position position="226"/>
    </location>
</feature>
<keyword evidence="4 7" id="KW-0472">Membrane</keyword>
<comment type="caution">
    <text evidence="8">The sequence shown here is derived from an EMBL/GenBank/DDBJ whole genome shotgun (WGS) entry which is preliminary data.</text>
</comment>
<dbReference type="Proteomes" id="UP000031599">
    <property type="component" value="Unassembled WGS sequence"/>
</dbReference>
<evidence type="ECO:0000256" key="4">
    <source>
        <dbReference type="ARBA" id="ARBA00023136"/>
    </source>
</evidence>
<keyword evidence="6 7" id="KW-0961">Cell wall biogenesis/degradation</keyword>
<reference evidence="8 9" key="1">
    <citation type="submission" date="2014-12" db="EMBL/GenBank/DDBJ databases">
        <title>Genome assembly of Enhygromyxa salina DSM 15201.</title>
        <authorList>
            <person name="Sharma G."/>
            <person name="Subramanian S."/>
        </authorList>
    </citation>
    <scope>NUCLEOTIDE SEQUENCE [LARGE SCALE GENOMIC DNA]</scope>
    <source>
        <strain evidence="8 9">DSM 15201</strain>
    </source>
</reference>
<dbReference type="Gene3D" id="3.30.1490.480">
    <property type="entry name" value="Endolytic murein transglycosylase"/>
    <property type="match status" value="2"/>
</dbReference>
<dbReference type="CDD" id="cd08010">
    <property type="entry name" value="MltG_like"/>
    <property type="match status" value="1"/>
</dbReference>
<dbReference type="EMBL" id="JMCC02000089">
    <property type="protein sequence ID" value="KIG13747.1"/>
    <property type="molecule type" value="Genomic_DNA"/>
</dbReference>
<keyword evidence="5 7" id="KW-0456">Lyase</keyword>
<evidence type="ECO:0000256" key="5">
    <source>
        <dbReference type="ARBA" id="ARBA00023239"/>
    </source>
</evidence>
<evidence type="ECO:0000313" key="8">
    <source>
        <dbReference type="EMBL" id="KIG13747.1"/>
    </source>
</evidence>
<dbReference type="PANTHER" id="PTHR30518:SF2">
    <property type="entry name" value="ENDOLYTIC MUREIN TRANSGLYCOSYLASE"/>
    <property type="match status" value="1"/>
</dbReference>
<dbReference type="EC" id="4.2.2.29" evidence="7"/>
<dbReference type="GO" id="GO:0071555">
    <property type="term" value="P:cell wall organization"/>
    <property type="evidence" value="ECO:0007669"/>
    <property type="project" value="UniProtKB-KW"/>
</dbReference>
<accession>A0A0C2D0U0</accession>
<evidence type="ECO:0000256" key="3">
    <source>
        <dbReference type="ARBA" id="ARBA00022989"/>
    </source>
</evidence>
<keyword evidence="2 7" id="KW-0812">Transmembrane</keyword>
<dbReference type="NCBIfam" id="TIGR00247">
    <property type="entry name" value="endolytic transglycosylase MltG"/>
    <property type="match status" value="1"/>
</dbReference>
<dbReference type="Pfam" id="PF02618">
    <property type="entry name" value="YceG"/>
    <property type="match status" value="1"/>
</dbReference>
<evidence type="ECO:0000256" key="6">
    <source>
        <dbReference type="ARBA" id="ARBA00023316"/>
    </source>
</evidence>
<dbReference type="Gene3D" id="3.30.160.60">
    <property type="entry name" value="Classic Zinc Finger"/>
    <property type="match status" value="1"/>
</dbReference>
<sequence>MGIIVTLLALAVFSAHAGWKRLTSYPERPGLGSSEPITLTIPAGASFPRVLELLAEHEVIAPDETQAFKLFVLHRGAAAKVTAGKHEFRGDMTPTQILDELMRRQGVQERRVTIPEGKQSLQIAQIFAEAGLGGSEAELIAAMRDPELLARLEVPAASAEGYLFPDTYKFSTEATATQIVERMIKRHHEVFNEVRRAHGEGARELSDDLGWGDHQIVTMASLIEKETGQAAERPRIASVFINRLKFTSFKPKLLQTDPTIIYGCTVPERKSEACQQFEGRIRRIHLRDPDNAYNTYTHEGLPPGPISNPGRDALEAVLAPEKTRYLYFVARNDGTHQFSKSVQEHEAAVDKYIRGGAKGDGTVQD</sequence>
<evidence type="ECO:0000256" key="1">
    <source>
        <dbReference type="ARBA" id="ARBA00022475"/>
    </source>
</evidence>
<keyword evidence="3 7" id="KW-1133">Transmembrane helix</keyword>
<dbReference type="HAMAP" id="MF_02065">
    <property type="entry name" value="MltG"/>
    <property type="match status" value="1"/>
</dbReference>